<organism evidence="1 2">
    <name type="scientific">Melia azedarach</name>
    <name type="common">Chinaberry tree</name>
    <dbReference type="NCBI Taxonomy" id="155640"/>
    <lineage>
        <taxon>Eukaryota</taxon>
        <taxon>Viridiplantae</taxon>
        <taxon>Streptophyta</taxon>
        <taxon>Embryophyta</taxon>
        <taxon>Tracheophyta</taxon>
        <taxon>Spermatophyta</taxon>
        <taxon>Magnoliopsida</taxon>
        <taxon>eudicotyledons</taxon>
        <taxon>Gunneridae</taxon>
        <taxon>Pentapetalae</taxon>
        <taxon>rosids</taxon>
        <taxon>malvids</taxon>
        <taxon>Sapindales</taxon>
        <taxon>Meliaceae</taxon>
        <taxon>Melia</taxon>
    </lineage>
</organism>
<comment type="caution">
    <text evidence="1">The sequence shown here is derived from an EMBL/GenBank/DDBJ whole genome shotgun (WGS) entry which is preliminary data.</text>
</comment>
<name>A0ACC1WT88_MELAZ</name>
<dbReference type="Proteomes" id="UP001164539">
    <property type="component" value="Chromosome 14"/>
</dbReference>
<keyword evidence="2" id="KW-1185">Reference proteome</keyword>
<dbReference type="EMBL" id="CM051407">
    <property type="protein sequence ID" value="KAJ4702178.1"/>
    <property type="molecule type" value="Genomic_DNA"/>
</dbReference>
<reference evidence="1 2" key="1">
    <citation type="journal article" date="2023" name="Science">
        <title>Complex scaffold remodeling in plant triterpene biosynthesis.</title>
        <authorList>
            <person name="De La Pena R."/>
            <person name="Hodgson H."/>
            <person name="Liu J.C."/>
            <person name="Stephenson M.J."/>
            <person name="Martin A.C."/>
            <person name="Owen C."/>
            <person name="Harkess A."/>
            <person name="Leebens-Mack J."/>
            <person name="Jimenez L.E."/>
            <person name="Osbourn A."/>
            <person name="Sattely E.S."/>
        </authorList>
    </citation>
    <scope>NUCLEOTIDE SEQUENCE [LARGE SCALE GENOMIC DNA]</scope>
    <source>
        <strain evidence="2">cv. JPN11</strain>
        <tissue evidence="1">Leaf</tissue>
    </source>
</reference>
<proteinExistence type="predicted"/>
<protein>
    <submittedName>
        <fullName evidence="1">Alcohol dehydrogenase</fullName>
    </submittedName>
</protein>
<accession>A0ACC1WT88</accession>
<sequence>MAQTTPNHTQTVAGWAAHDSSGKLTPYIFKRRQNGVNDVTIKILYCGICHTDLHHVKNDWGITMYPIVPGHEITGIITKVGSNVKNFKVGDRAGVGCLAASCMKCEHCKDSQENYCEQVQFIYNGIFWDGSITYGGYSETLVADYRYVVHVPDSLPMDAAAPLLCAGITVFTPLKDNNLMGAQSQGKKIGIVGLGGLGHVAIKFCKAFGHHVTVISTSPLKEKEAKELLGADEFILSTKPEQMQAGKRTLDFILDTVSAKHSLGPFLELLKVNGTLQMVGAPDKPLELPAFPMIFGKRCVKSSMIGGMKETQEMMEVCGNLNVTCNIELVKPDQINEAMDRLARNDVRYRFVIDFSDGQQEFSKQALKDQ</sequence>
<evidence type="ECO:0000313" key="1">
    <source>
        <dbReference type="EMBL" id="KAJ4702178.1"/>
    </source>
</evidence>
<gene>
    <name evidence="1" type="ORF">OWV82_025294</name>
</gene>
<evidence type="ECO:0000313" key="2">
    <source>
        <dbReference type="Proteomes" id="UP001164539"/>
    </source>
</evidence>